<evidence type="ECO:0000259" key="1">
    <source>
        <dbReference type="Pfam" id="PF16976"/>
    </source>
</evidence>
<dbReference type="Proteomes" id="UP000630594">
    <property type="component" value="Unassembled WGS sequence"/>
</dbReference>
<dbReference type="NCBIfam" id="TIGR03177">
    <property type="entry name" value="pilus_cpaB"/>
    <property type="match status" value="1"/>
</dbReference>
<evidence type="ECO:0000313" key="3">
    <source>
        <dbReference type="Proteomes" id="UP000630594"/>
    </source>
</evidence>
<accession>A0ABQ1Q8R9</accession>
<organism evidence="2 3">
    <name type="scientific">Nocardioides daphniae</name>
    <dbReference type="NCBI Taxonomy" id="402297"/>
    <lineage>
        <taxon>Bacteria</taxon>
        <taxon>Bacillati</taxon>
        <taxon>Actinomycetota</taxon>
        <taxon>Actinomycetes</taxon>
        <taxon>Propionibacteriales</taxon>
        <taxon>Nocardioidaceae</taxon>
        <taxon>Nocardioides</taxon>
    </lineage>
</organism>
<dbReference type="InterPro" id="IPR031571">
    <property type="entry name" value="RcpC_dom"/>
</dbReference>
<evidence type="ECO:0000313" key="2">
    <source>
        <dbReference type="EMBL" id="GGD18385.1"/>
    </source>
</evidence>
<protein>
    <recommendedName>
        <fullName evidence="1">Flp pilus assembly protein RcpC/CpaB domain-containing protein</fullName>
    </recommendedName>
</protein>
<dbReference type="InterPro" id="IPR017592">
    <property type="entry name" value="Pilus_assmbl_Flp-typ_CpaB"/>
</dbReference>
<dbReference type="EMBL" id="BMCK01000002">
    <property type="protein sequence ID" value="GGD18385.1"/>
    <property type="molecule type" value="Genomic_DNA"/>
</dbReference>
<feature type="domain" description="Flp pilus assembly protein RcpC/CpaB" evidence="1">
    <location>
        <begin position="116"/>
        <end position="228"/>
    </location>
</feature>
<sequence>MDRRKLLLVVAVVVAAIGAAFVFVYVQGADKRAAGQYETVEVLTAVQPILTGEDISQAAEAGKLQRTRIPRNVLLPTAVATVDSLKGLAANTNIYPGEQIVPEKFGGVAEASRLPIPKGQVAVSVELSDTARVAGFVQAGSEVAIWVTAAALLEDPDAEAIPFTRLLLPKVTVLAAGSTTLIAQTSTEADGTETTEQLPRTLLTLAVDQDQAERLKYAAANGELSFGLLSEDSKVQKSNGVTAKNLFD</sequence>
<dbReference type="RefSeq" id="WP_188421439.1">
    <property type="nucleotide sequence ID" value="NZ_BMCK01000002.1"/>
</dbReference>
<comment type="caution">
    <text evidence="2">The sequence shown here is derived from an EMBL/GenBank/DDBJ whole genome shotgun (WGS) entry which is preliminary data.</text>
</comment>
<name>A0ABQ1Q8R9_9ACTN</name>
<keyword evidence="3" id="KW-1185">Reference proteome</keyword>
<gene>
    <name evidence="2" type="ORF">GCM10007231_16870</name>
</gene>
<dbReference type="Pfam" id="PF16976">
    <property type="entry name" value="RcpC"/>
    <property type="match status" value="1"/>
</dbReference>
<dbReference type="CDD" id="cd11614">
    <property type="entry name" value="SAF_CpaB_FlgA_like"/>
    <property type="match status" value="1"/>
</dbReference>
<proteinExistence type="predicted"/>
<reference evidence="3" key="1">
    <citation type="journal article" date="2019" name="Int. J. Syst. Evol. Microbiol.">
        <title>The Global Catalogue of Microorganisms (GCM) 10K type strain sequencing project: providing services to taxonomists for standard genome sequencing and annotation.</title>
        <authorList>
            <consortium name="The Broad Institute Genomics Platform"/>
            <consortium name="The Broad Institute Genome Sequencing Center for Infectious Disease"/>
            <person name="Wu L."/>
            <person name="Ma J."/>
        </authorList>
    </citation>
    <scope>NUCLEOTIDE SEQUENCE [LARGE SCALE GENOMIC DNA]</scope>
    <source>
        <strain evidence="3">CCM 7403</strain>
    </source>
</reference>